<dbReference type="Gene3D" id="6.10.140.2220">
    <property type="match status" value="1"/>
</dbReference>
<dbReference type="InterPro" id="IPR002999">
    <property type="entry name" value="Tudor"/>
</dbReference>
<gene>
    <name evidence="8" type="ORF">ACEWY4_025712</name>
</gene>
<feature type="domain" description="Tudor" evidence="6">
    <location>
        <begin position="704"/>
        <end position="762"/>
    </location>
</feature>
<evidence type="ECO:0008006" key="10">
    <source>
        <dbReference type="Google" id="ProtNLM"/>
    </source>
</evidence>
<dbReference type="SMART" id="SM00333">
    <property type="entry name" value="TUDOR"/>
    <property type="match status" value="4"/>
</dbReference>
<proteinExistence type="predicted"/>
<dbReference type="GO" id="GO:0008270">
    <property type="term" value="F:zinc ion binding"/>
    <property type="evidence" value="ECO:0007669"/>
    <property type="project" value="UniProtKB-KW"/>
</dbReference>
<dbReference type="Proteomes" id="UP001591681">
    <property type="component" value="Unassembled WGS sequence"/>
</dbReference>
<dbReference type="PANTHER" id="PTHR22948">
    <property type="entry name" value="TUDOR DOMAIN CONTAINING PROTEIN"/>
    <property type="match status" value="1"/>
</dbReference>
<feature type="compositionally biased region" description="Low complexity" evidence="5">
    <location>
        <begin position="919"/>
        <end position="930"/>
    </location>
</feature>
<feature type="compositionally biased region" description="Low complexity" evidence="5">
    <location>
        <begin position="1210"/>
        <end position="1227"/>
    </location>
</feature>
<keyword evidence="3" id="KW-0862">Zinc</keyword>
<dbReference type="SUPFAM" id="SSF144232">
    <property type="entry name" value="HIT/MYND zinc finger-like"/>
    <property type="match status" value="1"/>
</dbReference>
<dbReference type="PANTHER" id="PTHR22948:SF4">
    <property type="entry name" value="TUDOR DOMAIN-CONTAINING PROTEIN 1"/>
    <property type="match status" value="1"/>
</dbReference>
<protein>
    <recommendedName>
        <fullName evidence="10">Tudor domain-containing protein 1</fullName>
    </recommendedName>
</protein>
<evidence type="ECO:0000256" key="5">
    <source>
        <dbReference type="SAM" id="MobiDB-lite"/>
    </source>
</evidence>
<keyword evidence="2 4" id="KW-0863">Zinc-finger</keyword>
<feature type="domain" description="Tudor" evidence="6">
    <location>
        <begin position="215"/>
        <end position="275"/>
    </location>
</feature>
<feature type="region of interest" description="Disordered" evidence="5">
    <location>
        <begin position="604"/>
        <end position="637"/>
    </location>
</feature>
<name>A0ABD1ITA0_9TELE</name>
<dbReference type="SUPFAM" id="SSF63748">
    <property type="entry name" value="Tudor/PWWP/MBT"/>
    <property type="match status" value="4"/>
</dbReference>
<feature type="compositionally biased region" description="Low complexity" evidence="5">
    <location>
        <begin position="604"/>
        <end position="613"/>
    </location>
</feature>
<dbReference type="Gene3D" id="2.40.50.90">
    <property type="match status" value="4"/>
</dbReference>
<feature type="region of interest" description="Disordered" evidence="5">
    <location>
        <begin position="919"/>
        <end position="1003"/>
    </location>
</feature>
<dbReference type="InterPro" id="IPR050621">
    <property type="entry name" value="Tudor_domain_containing"/>
</dbReference>
<feature type="domain" description="MYND-type" evidence="7">
    <location>
        <begin position="65"/>
        <end position="108"/>
    </location>
</feature>
<dbReference type="InterPro" id="IPR035437">
    <property type="entry name" value="SNase_OB-fold_sf"/>
</dbReference>
<evidence type="ECO:0000259" key="6">
    <source>
        <dbReference type="PROSITE" id="PS50304"/>
    </source>
</evidence>
<evidence type="ECO:0000313" key="9">
    <source>
        <dbReference type="Proteomes" id="UP001591681"/>
    </source>
</evidence>
<dbReference type="Pfam" id="PF00567">
    <property type="entry name" value="TUDOR"/>
    <property type="match status" value="4"/>
</dbReference>
<evidence type="ECO:0000256" key="2">
    <source>
        <dbReference type="ARBA" id="ARBA00022771"/>
    </source>
</evidence>
<feature type="region of interest" description="Disordered" evidence="5">
    <location>
        <begin position="116"/>
        <end position="145"/>
    </location>
</feature>
<evidence type="ECO:0000256" key="1">
    <source>
        <dbReference type="ARBA" id="ARBA00022723"/>
    </source>
</evidence>
<keyword evidence="9" id="KW-1185">Reference proteome</keyword>
<feature type="domain" description="Tudor" evidence="6">
    <location>
        <begin position="1065"/>
        <end position="1123"/>
    </location>
</feature>
<evidence type="ECO:0000259" key="7">
    <source>
        <dbReference type="PROSITE" id="PS50865"/>
    </source>
</evidence>
<dbReference type="FunFam" id="2.30.30.140:FF:000018">
    <property type="entry name" value="Serine/threonine-protein kinase 31"/>
    <property type="match status" value="4"/>
</dbReference>
<dbReference type="Gene3D" id="2.30.30.140">
    <property type="match status" value="4"/>
</dbReference>
<dbReference type="InterPro" id="IPR002893">
    <property type="entry name" value="Znf_MYND"/>
</dbReference>
<feature type="region of interest" description="Disordered" evidence="5">
    <location>
        <begin position="871"/>
        <end position="902"/>
    </location>
</feature>
<accession>A0ABD1ITA0</accession>
<evidence type="ECO:0000256" key="3">
    <source>
        <dbReference type="ARBA" id="ARBA00022833"/>
    </source>
</evidence>
<comment type="caution">
    <text evidence="8">The sequence shown here is derived from an EMBL/GenBank/DDBJ whole genome shotgun (WGS) entry which is preliminary data.</text>
</comment>
<sequence length="1268" mass="135330">MNHTLMCPGLPPPYRPLRRPVPRPGMVSPCGPVPASPEQGSFSAPEQLTAEAKGNHPALLIGEATSQCSFTRVLWASAGQLKCSGCKRTNYCSVSCQSDDRPAHRHACKAVVPEADHSEKLKESPNMSAAAGVGMAEPKPQGDGREAAQTKRVYLQDLSKNDIPQGAEIQAVGVEIQSPSRFFISVHSSAVEESLQKISVELQKACGGLVTGPHTPEAGEICAVKFSQDQIWYRGLVQTVSGDQQSAKVLYIDFGNEEDVPFERIKPLPDTVDRSAPNAIFRPSAVAVLTPLCPEQALQCRVAGVAAPVGGWTEECTLFLKKLLYAKSVAVQVLDVTGDTRRLYAVDVKVLCNNLPSHADKTLSSFLLEQGYAVKEVSPTTEQDIGKTEDCMLNDSVEKYLCQSDTMDAAQHPAQLFQEVGDSFTGVASCMLSPSDIICQIVENCQAIQELQVKLNEYCSCTQPSDSFKPSPGTICCALYSEDGQWYRAKVLKLTSETRASVRFIDYGNVEEVELGRLMPITAELQALAAQGIPCSLAGIQAPEGGWPEQAVLMVKRLVFNRCLPVRVLGRKAERILVAIADESNDPHTNVADTLVSMGLAVPEPTAAPSETTPQPPQSPQLKVGANSGAVPKTPVASPPVAPKLEWTCAKLPFGGQPTALVMSVIENPDDFYCHRYVTQDMQALVELSAELLKHCQGGAAPLSPVVGEPCCALFSDGSWYRALVQAVGADGKVQVYFVDYGNSSTLEAAHLRTIEQRLLTLPFLAIRCWLAGVHPVGGQWSQAATKRMRELCECRILTGRVISITERGCGVELRSDEHNIAITLISEQLAEPPALNQTGSPRSANQYQPPAHVPAAVANHSQPPAPLLAAAAHQGQPPAPLPAATNQSHPFAPRPPLAPRPAANQSLALTISTAIATSPTRAPAARPLSVTSQSRDPASSTSRLQSPVTHPLVATNQSPAIGARPPTATNQSPAIGALPPATNHTEAPAVAPSTPSRPISPGFPLDWKTEELPRDQPFVPRVAAVISPSLFYILSPAEVSADKILLLLLDVDKYCRQAPPSQTKPSPGAACCAQFSGDQKWYRAVVLDVSGSQGSVIYADFGNAEEVPLSHILPIPAELLHVPFRIVRCGLTGKEHFPSVWPERLLEFFKELLCSPLQASAKAFDGGVNLLDVTHQTKGSLGPFMLKSLHGPTAGASTPGAPDQSKMVLQPQQQGQPSGSSPDQLGTAGKGPVATPAQAKPQDTQTPKQAPPVTGNIWGFFLLFSLI</sequence>
<dbReference type="PROSITE" id="PS50865">
    <property type="entry name" value="ZF_MYND_2"/>
    <property type="match status" value="1"/>
</dbReference>
<feature type="domain" description="Tudor" evidence="6">
    <location>
        <begin position="469"/>
        <end position="528"/>
    </location>
</feature>
<dbReference type="SUPFAM" id="SSF50199">
    <property type="entry name" value="Staphylococcal nuclease"/>
    <property type="match status" value="1"/>
</dbReference>
<organism evidence="8 9">
    <name type="scientific">Coilia grayii</name>
    <name type="common">Gray's grenadier anchovy</name>
    <dbReference type="NCBI Taxonomy" id="363190"/>
    <lineage>
        <taxon>Eukaryota</taxon>
        <taxon>Metazoa</taxon>
        <taxon>Chordata</taxon>
        <taxon>Craniata</taxon>
        <taxon>Vertebrata</taxon>
        <taxon>Euteleostomi</taxon>
        <taxon>Actinopterygii</taxon>
        <taxon>Neopterygii</taxon>
        <taxon>Teleostei</taxon>
        <taxon>Clupei</taxon>
        <taxon>Clupeiformes</taxon>
        <taxon>Clupeoidei</taxon>
        <taxon>Engraulidae</taxon>
        <taxon>Coilinae</taxon>
        <taxon>Coilia</taxon>
    </lineage>
</organism>
<dbReference type="EMBL" id="JBHFQA010000023">
    <property type="protein sequence ID" value="KAL2078027.1"/>
    <property type="molecule type" value="Genomic_DNA"/>
</dbReference>
<keyword evidence="1" id="KW-0479">Metal-binding</keyword>
<dbReference type="AlphaFoldDB" id="A0ABD1ITA0"/>
<feature type="compositionally biased region" description="Polar residues" evidence="5">
    <location>
        <begin position="931"/>
        <end position="960"/>
    </location>
</feature>
<evidence type="ECO:0000256" key="4">
    <source>
        <dbReference type="PROSITE-ProRule" id="PRU00134"/>
    </source>
</evidence>
<reference evidence="8 9" key="1">
    <citation type="submission" date="2024-09" db="EMBL/GenBank/DDBJ databases">
        <title>A chromosome-level genome assembly of Gray's grenadier anchovy, Coilia grayii.</title>
        <authorList>
            <person name="Fu Z."/>
        </authorList>
    </citation>
    <scope>NUCLEOTIDE SEQUENCE [LARGE SCALE GENOMIC DNA]</scope>
    <source>
        <strain evidence="8">G4</strain>
        <tissue evidence="8">Muscle</tissue>
    </source>
</reference>
<dbReference type="Pfam" id="PF01753">
    <property type="entry name" value="zf-MYND"/>
    <property type="match status" value="1"/>
</dbReference>
<dbReference type="PROSITE" id="PS50304">
    <property type="entry name" value="TUDOR"/>
    <property type="match status" value="4"/>
</dbReference>
<feature type="region of interest" description="Disordered" evidence="5">
    <location>
        <begin position="1192"/>
        <end position="1253"/>
    </location>
</feature>
<evidence type="ECO:0000313" key="8">
    <source>
        <dbReference type="EMBL" id="KAL2078027.1"/>
    </source>
</evidence>